<proteinExistence type="predicted"/>
<evidence type="ECO:0000313" key="2">
    <source>
        <dbReference type="EMBL" id="OGZ26809.1"/>
    </source>
</evidence>
<dbReference type="EMBL" id="MHMN01000055">
    <property type="protein sequence ID" value="OGZ26809.1"/>
    <property type="molecule type" value="Genomic_DNA"/>
</dbReference>
<gene>
    <name evidence="2" type="ORF">A2427_00385</name>
</gene>
<dbReference type="InterPro" id="IPR002847">
    <property type="entry name" value="F420-0_gamma-glut_ligase-dom"/>
</dbReference>
<dbReference type="AlphaFoldDB" id="A0A1G2EM23"/>
<accession>A0A1G2EM23</accession>
<organism evidence="2 3">
    <name type="scientific">Candidatus Nealsonbacteria bacterium RIFOXYC1_FULL_40_7</name>
    <dbReference type="NCBI Taxonomy" id="1801678"/>
    <lineage>
        <taxon>Bacteria</taxon>
        <taxon>Candidatus Nealsoniibacteriota</taxon>
    </lineage>
</organism>
<evidence type="ECO:0000259" key="1">
    <source>
        <dbReference type="Pfam" id="PF01996"/>
    </source>
</evidence>
<dbReference type="SUPFAM" id="SSF144010">
    <property type="entry name" value="CofE-like"/>
    <property type="match status" value="1"/>
</dbReference>
<name>A0A1G2EM23_9BACT</name>
<evidence type="ECO:0000313" key="3">
    <source>
        <dbReference type="Proteomes" id="UP000176326"/>
    </source>
</evidence>
<sequence length="213" mass="23941">MLYQKILIKTHFITVSDKLEDIVSKYVMPVSRERDIVVLCEKIVSITQGRVVFKKDVKLGWWAKNLSKFAKKTPAGFSVGNPYKMQVAINLAGLPRILFASFMGGIGKLIRYPGLFYIVAGHGISRIDGFYGETFPQYSSMGILGCEKGDEVCENLKNRFGFSFVIADVNDLGRNILGMSYDIKDKEKFILEELKGNPATQSDQKTPIVILRE</sequence>
<reference evidence="2 3" key="1">
    <citation type="journal article" date="2016" name="Nat. Commun.">
        <title>Thousands of microbial genomes shed light on interconnected biogeochemical processes in an aquifer system.</title>
        <authorList>
            <person name="Anantharaman K."/>
            <person name="Brown C.T."/>
            <person name="Hug L.A."/>
            <person name="Sharon I."/>
            <person name="Castelle C.J."/>
            <person name="Probst A.J."/>
            <person name="Thomas B.C."/>
            <person name="Singh A."/>
            <person name="Wilkins M.J."/>
            <person name="Karaoz U."/>
            <person name="Brodie E.L."/>
            <person name="Williams K.H."/>
            <person name="Hubbard S.S."/>
            <person name="Banfield J.F."/>
        </authorList>
    </citation>
    <scope>NUCLEOTIDE SEQUENCE [LARGE SCALE GENOMIC DNA]</scope>
</reference>
<dbReference type="Pfam" id="PF01996">
    <property type="entry name" value="F420_ligase"/>
    <property type="match status" value="1"/>
</dbReference>
<feature type="domain" description="Coenzyme F420:L-glutamate ligase-like" evidence="1">
    <location>
        <begin position="8"/>
        <end position="75"/>
    </location>
</feature>
<dbReference type="Gene3D" id="3.30.1330.100">
    <property type="entry name" value="CofE-like"/>
    <property type="match status" value="1"/>
</dbReference>
<dbReference type="Proteomes" id="UP000176326">
    <property type="component" value="Unassembled WGS sequence"/>
</dbReference>
<protein>
    <recommendedName>
        <fullName evidence="1">Coenzyme F420:L-glutamate ligase-like domain-containing protein</fullName>
    </recommendedName>
</protein>
<comment type="caution">
    <text evidence="2">The sequence shown here is derived from an EMBL/GenBank/DDBJ whole genome shotgun (WGS) entry which is preliminary data.</text>
</comment>